<keyword evidence="2" id="KW-0805">Transcription regulation</keyword>
<dbReference type="Gene3D" id="3.40.190.10">
    <property type="entry name" value="Periplasmic binding protein-like II"/>
    <property type="match status" value="2"/>
</dbReference>
<sequence>MVLPPLASLLPFEAAARLGSITKAGEELGLTQAAISRQIRALEDHLGTQMFERRNRAVYLTEEGRAFSQTLTQSLQAVANHSHELRHTRDGGEVLLRSQLCEGLYWLMPRLSEFYQKHPDIGVRLITSTRPMTETTERFDLALQTVGRDCSNGELAFAVPDDVFPICSPKYLERLAEPVSFERLQDYRLLHHSGSPPDWLDWDRWFERVGAEIHVQNNGEVYDSYPLMMQAAIEGHGIALGWKRASERLLGSGALVRPFNELVSVPDSFGVYKPKGWKPKPGTSEVLDWIKGELV</sequence>
<protein>
    <submittedName>
        <fullName evidence="6">Glycine cleavage system transcriptional activator</fullName>
    </submittedName>
</protein>
<keyword evidence="7" id="KW-1185">Reference proteome</keyword>
<dbReference type="Pfam" id="PF00126">
    <property type="entry name" value="HTH_1"/>
    <property type="match status" value="1"/>
</dbReference>
<evidence type="ECO:0000256" key="4">
    <source>
        <dbReference type="ARBA" id="ARBA00023163"/>
    </source>
</evidence>
<evidence type="ECO:0000313" key="6">
    <source>
        <dbReference type="EMBL" id="SLN33543.1"/>
    </source>
</evidence>
<dbReference type="PRINTS" id="PR00039">
    <property type="entry name" value="HTHLYSR"/>
</dbReference>
<dbReference type="InterPro" id="IPR058163">
    <property type="entry name" value="LysR-type_TF_proteobact-type"/>
</dbReference>
<dbReference type="EMBL" id="FWFP01000003">
    <property type="protein sequence ID" value="SLN33543.1"/>
    <property type="molecule type" value="Genomic_DNA"/>
</dbReference>
<dbReference type="GO" id="GO:0003700">
    <property type="term" value="F:DNA-binding transcription factor activity"/>
    <property type="evidence" value="ECO:0007669"/>
    <property type="project" value="InterPro"/>
</dbReference>
<dbReference type="Gene3D" id="1.10.10.10">
    <property type="entry name" value="Winged helix-like DNA-binding domain superfamily/Winged helix DNA-binding domain"/>
    <property type="match status" value="1"/>
</dbReference>
<dbReference type="InterPro" id="IPR000847">
    <property type="entry name" value="LysR_HTH_N"/>
</dbReference>
<dbReference type="SUPFAM" id="SSF46785">
    <property type="entry name" value="Winged helix' DNA-binding domain"/>
    <property type="match status" value="1"/>
</dbReference>
<reference evidence="7" key="1">
    <citation type="submission" date="2017-03" db="EMBL/GenBank/DDBJ databases">
        <authorList>
            <person name="Rodrigo-Torres L."/>
            <person name="Arahal R.D."/>
            <person name="Lucena T."/>
        </authorList>
    </citation>
    <scope>NUCLEOTIDE SEQUENCE [LARGE SCALE GENOMIC DNA]</scope>
    <source>
        <strain evidence="7">CECT 8411</strain>
    </source>
</reference>
<evidence type="ECO:0000256" key="1">
    <source>
        <dbReference type="ARBA" id="ARBA00009437"/>
    </source>
</evidence>
<proteinExistence type="inferred from homology"/>
<dbReference type="SUPFAM" id="SSF53850">
    <property type="entry name" value="Periplasmic binding protein-like II"/>
    <property type="match status" value="1"/>
</dbReference>
<dbReference type="PANTHER" id="PTHR30537:SF5">
    <property type="entry name" value="HTH-TYPE TRANSCRIPTIONAL ACTIVATOR TTDR-RELATED"/>
    <property type="match status" value="1"/>
</dbReference>
<gene>
    <name evidence="6" type="primary">gcvA_2</name>
    <name evidence="6" type="ORF">RUM8411_01441</name>
</gene>
<dbReference type="InterPro" id="IPR036390">
    <property type="entry name" value="WH_DNA-bd_sf"/>
</dbReference>
<dbReference type="RefSeq" id="WP_200818542.1">
    <property type="nucleotide sequence ID" value="NZ_FWFP01000003.1"/>
</dbReference>
<dbReference type="InterPro" id="IPR005119">
    <property type="entry name" value="LysR_subst-bd"/>
</dbReference>
<evidence type="ECO:0000313" key="7">
    <source>
        <dbReference type="Proteomes" id="UP000193778"/>
    </source>
</evidence>
<name>A0A1X6YWC1_9RHOB</name>
<accession>A0A1X6YWC1</accession>
<dbReference type="FunFam" id="1.10.10.10:FF:000001">
    <property type="entry name" value="LysR family transcriptional regulator"/>
    <property type="match status" value="1"/>
</dbReference>
<dbReference type="InterPro" id="IPR036388">
    <property type="entry name" value="WH-like_DNA-bd_sf"/>
</dbReference>
<keyword evidence="3" id="KW-0238">DNA-binding</keyword>
<evidence type="ECO:0000256" key="2">
    <source>
        <dbReference type="ARBA" id="ARBA00023015"/>
    </source>
</evidence>
<keyword evidence="4" id="KW-0804">Transcription</keyword>
<dbReference type="PANTHER" id="PTHR30537">
    <property type="entry name" value="HTH-TYPE TRANSCRIPTIONAL REGULATOR"/>
    <property type="match status" value="1"/>
</dbReference>
<evidence type="ECO:0000259" key="5">
    <source>
        <dbReference type="PROSITE" id="PS50931"/>
    </source>
</evidence>
<feature type="domain" description="HTH lysR-type" evidence="5">
    <location>
        <begin position="4"/>
        <end position="61"/>
    </location>
</feature>
<dbReference type="GO" id="GO:0003677">
    <property type="term" value="F:DNA binding"/>
    <property type="evidence" value="ECO:0007669"/>
    <property type="project" value="UniProtKB-KW"/>
</dbReference>
<dbReference type="Pfam" id="PF03466">
    <property type="entry name" value="LysR_substrate"/>
    <property type="match status" value="1"/>
</dbReference>
<comment type="similarity">
    <text evidence="1">Belongs to the LysR transcriptional regulatory family.</text>
</comment>
<dbReference type="PROSITE" id="PS50931">
    <property type="entry name" value="HTH_LYSR"/>
    <property type="match status" value="1"/>
</dbReference>
<dbReference type="AlphaFoldDB" id="A0A1X6YWC1"/>
<organism evidence="6 7">
    <name type="scientific">Ruegeria meonggei</name>
    <dbReference type="NCBI Taxonomy" id="1446476"/>
    <lineage>
        <taxon>Bacteria</taxon>
        <taxon>Pseudomonadati</taxon>
        <taxon>Pseudomonadota</taxon>
        <taxon>Alphaproteobacteria</taxon>
        <taxon>Rhodobacterales</taxon>
        <taxon>Roseobacteraceae</taxon>
        <taxon>Ruegeria</taxon>
    </lineage>
</organism>
<dbReference type="Proteomes" id="UP000193778">
    <property type="component" value="Unassembled WGS sequence"/>
</dbReference>
<evidence type="ECO:0000256" key="3">
    <source>
        <dbReference type="ARBA" id="ARBA00023125"/>
    </source>
</evidence>